<protein>
    <submittedName>
        <fullName evidence="1">Uncharacterized protein</fullName>
    </submittedName>
</protein>
<dbReference type="EMBL" id="CAJPWZ010001050">
    <property type="protein sequence ID" value="CAG2206476.1"/>
    <property type="molecule type" value="Genomic_DNA"/>
</dbReference>
<dbReference type="OrthoDB" id="194358at2759"/>
<reference evidence="1" key="1">
    <citation type="submission" date="2021-03" db="EMBL/GenBank/DDBJ databases">
        <authorList>
            <person name="Bekaert M."/>
        </authorList>
    </citation>
    <scope>NUCLEOTIDE SEQUENCE</scope>
</reference>
<evidence type="ECO:0000313" key="2">
    <source>
        <dbReference type="Proteomes" id="UP000683360"/>
    </source>
</evidence>
<dbReference type="SUPFAM" id="SSF48403">
    <property type="entry name" value="Ankyrin repeat"/>
    <property type="match status" value="1"/>
</dbReference>
<dbReference type="InterPro" id="IPR036770">
    <property type="entry name" value="Ankyrin_rpt-contain_sf"/>
</dbReference>
<evidence type="ECO:0000313" key="1">
    <source>
        <dbReference type="EMBL" id="CAG2206476.1"/>
    </source>
</evidence>
<name>A0A8S3RN73_MYTED</name>
<proteinExistence type="predicted"/>
<keyword evidence="2" id="KW-1185">Reference proteome</keyword>
<dbReference type="Proteomes" id="UP000683360">
    <property type="component" value="Unassembled WGS sequence"/>
</dbReference>
<comment type="caution">
    <text evidence="1">The sequence shown here is derived from an EMBL/GenBank/DDBJ whole genome shotgun (WGS) entry which is preliminary data.</text>
</comment>
<dbReference type="AlphaFoldDB" id="A0A8S3RN73"/>
<accession>A0A8S3RN73</accession>
<dbReference type="Gene3D" id="1.25.40.20">
    <property type="entry name" value="Ankyrin repeat-containing domain"/>
    <property type="match status" value="1"/>
</dbReference>
<sequence>MDNILNKASGFGWLEVVSWIMENGPEINTVGSAFENACVSCEIDIVKCLQDKISRDNIQTGLLTACHYGFEEIVEVLLDSLNHEHLDIAILLNEACRRGAQTVVEVLLRKVDNALFDKRAAINEACKSELPEDLVHFLIKDLQNNDFDNEVVSENARKYRWTKVLMQLKRMS</sequence>
<gene>
    <name evidence="1" type="ORF">MEDL_20797</name>
</gene>
<organism evidence="1 2">
    <name type="scientific">Mytilus edulis</name>
    <name type="common">Blue mussel</name>
    <dbReference type="NCBI Taxonomy" id="6550"/>
    <lineage>
        <taxon>Eukaryota</taxon>
        <taxon>Metazoa</taxon>
        <taxon>Spiralia</taxon>
        <taxon>Lophotrochozoa</taxon>
        <taxon>Mollusca</taxon>
        <taxon>Bivalvia</taxon>
        <taxon>Autobranchia</taxon>
        <taxon>Pteriomorphia</taxon>
        <taxon>Mytilida</taxon>
        <taxon>Mytiloidea</taxon>
        <taxon>Mytilidae</taxon>
        <taxon>Mytilinae</taxon>
        <taxon>Mytilus</taxon>
    </lineage>
</organism>